<keyword evidence="4" id="KW-1185">Reference proteome</keyword>
<keyword evidence="1" id="KW-1133">Transmembrane helix</keyword>
<evidence type="ECO:0000256" key="1">
    <source>
        <dbReference type="SAM" id="Phobius"/>
    </source>
</evidence>
<accession>A0A5B8MBE0</accession>
<dbReference type="Pfam" id="PF13559">
    <property type="entry name" value="DUF4129"/>
    <property type="match status" value="1"/>
</dbReference>
<dbReference type="EMBL" id="CP042305">
    <property type="protein sequence ID" value="QDZ17010.1"/>
    <property type="molecule type" value="Genomic_DNA"/>
</dbReference>
<dbReference type="AlphaFoldDB" id="A0A5B8MBE0"/>
<keyword evidence="1" id="KW-0812">Transmembrane</keyword>
<proteinExistence type="predicted"/>
<reference evidence="3 4" key="1">
    <citation type="submission" date="2019-07" db="EMBL/GenBank/DDBJ databases">
        <title>Full genome sequence of Humibacter sp. WJ7-1.</title>
        <authorList>
            <person name="Im W.-T."/>
        </authorList>
    </citation>
    <scope>NUCLEOTIDE SEQUENCE [LARGE SCALE GENOMIC DNA]</scope>
    <source>
        <strain evidence="3 4">WJ7-1</strain>
    </source>
</reference>
<dbReference type="OrthoDB" id="3389322at2"/>
<gene>
    <name evidence="3" type="ORF">FPZ11_18465</name>
</gene>
<feature type="transmembrane region" description="Helical" evidence="1">
    <location>
        <begin position="69"/>
        <end position="92"/>
    </location>
</feature>
<name>A0A5B8MBE0_9MICO</name>
<protein>
    <submittedName>
        <fullName evidence="3">DUF4129 domain-containing protein</fullName>
    </submittedName>
</protein>
<dbReference type="KEGG" id="huw:FPZ11_18465"/>
<organism evidence="3 4">
    <name type="scientific">Humibacter ginsenosidimutans</name>
    <dbReference type="NCBI Taxonomy" id="2599293"/>
    <lineage>
        <taxon>Bacteria</taxon>
        <taxon>Bacillati</taxon>
        <taxon>Actinomycetota</taxon>
        <taxon>Actinomycetes</taxon>
        <taxon>Micrococcales</taxon>
        <taxon>Microbacteriaceae</taxon>
        <taxon>Humibacter</taxon>
    </lineage>
</organism>
<dbReference type="InterPro" id="IPR025403">
    <property type="entry name" value="TgpA-like_C"/>
</dbReference>
<dbReference type="Proteomes" id="UP000320216">
    <property type="component" value="Chromosome"/>
</dbReference>
<keyword evidence="1" id="KW-0472">Membrane</keyword>
<feature type="domain" description="Protein-glutamine gamma-glutamyltransferase-like C-terminal" evidence="2">
    <location>
        <begin position="136"/>
        <end position="206"/>
    </location>
</feature>
<evidence type="ECO:0000259" key="2">
    <source>
        <dbReference type="Pfam" id="PF13559"/>
    </source>
</evidence>
<evidence type="ECO:0000313" key="3">
    <source>
        <dbReference type="EMBL" id="QDZ17010.1"/>
    </source>
</evidence>
<sequence>MVSPLAALLVSAGTPPLTPDGPTAQHWLRDELAKPEYQAAKPTWFDQVAKQIADWFASLGVHVSGNAGWVLAGIGIAIALALIIGAFAVFGLPRLRRAREAETVFDDGDARSVDDLRRDADAAAAAGRYADAVRDRFRAIARALGERTIVLLLPGTTSQELAVEAADALPAFDRRLHAAAGLFDAVRYLGHPATADDDESLAALDRELAVAKPQLSMALDASAGGAS</sequence>
<evidence type="ECO:0000313" key="4">
    <source>
        <dbReference type="Proteomes" id="UP000320216"/>
    </source>
</evidence>